<dbReference type="Gene3D" id="1.10.10.60">
    <property type="entry name" value="Homeodomain-like"/>
    <property type="match status" value="1"/>
</dbReference>
<dbReference type="InterPro" id="IPR017970">
    <property type="entry name" value="Homeobox_CS"/>
</dbReference>
<keyword evidence="11" id="KW-1185">Reference proteome</keyword>
<dbReference type="GO" id="GO:0000981">
    <property type="term" value="F:DNA-binding transcription factor activity, RNA polymerase II-specific"/>
    <property type="evidence" value="ECO:0007669"/>
    <property type="project" value="InterPro"/>
</dbReference>
<evidence type="ECO:0000256" key="7">
    <source>
        <dbReference type="PROSITE-ProRule" id="PRU00108"/>
    </source>
</evidence>
<dbReference type="SUPFAM" id="SSF46689">
    <property type="entry name" value="Homeodomain-like"/>
    <property type="match status" value="1"/>
</dbReference>
<dbReference type="PRINTS" id="PR00024">
    <property type="entry name" value="HOMEOBOX"/>
</dbReference>
<dbReference type="InterPro" id="IPR051662">
    <property type="entry name" value="H2.0_Homeobox_NeuralPatt"/>
</dbReference>
<dbReference type="FunFam" id="1.10.10.60:FF:000187">
    <property type="entry name" value="homeobox protein DBX2"/>
    <property type="match status" value="1"/>
</dbReference>
<protein>
    <recommendedName>
        <fullName evidence="5">Homeobox protein DBX2</fullName>
    </recommendedName>
    <alternativeName>
        <fullName evidence="6">Developing brain homeobox protein 2</fullName>
    </alternativeName>
</protein>
<dbReference type="CDD" id="cd00086">
    <property type="entry name" value="homeodomain"/>
    <property type="match status" value="1"/>
</dbReference>
<evidence type="ECO:0000256" key="8">
    <source>
        <dbReference type="RuleBase" id="RU000682"/>
    </source>
</evidence>
<evidence type="ECO:0000256" key="1">
    <source>
        <dbReference type="ARBA" id="ARBA00023125"/>
    </source>
</evidence>
<feature type="domain" description="Homeobox" evidence="10">
    <location>
        <begin position="153"/>
        <end position="213"/>
    </location>
</feature>
<proteinExistence type="inferred from homology"/>
<dbReference type="RefSeq" id="XP_054843745.1">
    <property type="nucleotide sequence ID" value="XM_054987770.1"/>
</dbReference>
<comment type="similarity">
    <text evidence="4">Belongs to the H2.0 homeobox family.</text>
</comment>
<evidence type="ECO:0000313" key="11">
    <source>
        <dbReference type="Proteomes" id="UP001190640"/>
    </source>
</evidence>
<dbReference type="PANTHER" id="PTHR24331">
    <property type="entry name" value="DBX"/>
    <property type="match status" value="1"/>
</dbReference>
<evidence type="ECO:0000256" key="6">
    <source>
        <dbReference type="ARBA" id="ARBA00082385"/>
    </source>
</evidence>
<feature type="compositionally biased region" description="Polar residues" evidence="9">
    <location>
        <begin position="252"/>
        <end position="262"/>
    </location>
</feature>
<dbReference type="PRINTS" id="PR00031">
    <property type="entry name" value="HTHREPRESSR"/>
</dbReference>
<keyword evidence="3 7" id="KW-0539">Nucleus</keyword>
<accession>A0AA97JR30</accession>
<evidence type="ECO:0000256" key="2">
    <source>
        <dbReference type="ARBA" id="ARBA00023155"/>
    </source>
</evidence>
<dbReference type="Proteomes" id="UP001190640">
    <property type="component" value="Chromosome 9"/>
</dbReference>
<dbReference type="InterPro" id="IPR009057">
    <property type="entry name" value="Homeodomain-like_sf"/>
</dbReference>
<dbReference type="PANTHER" id="PTHR24331:SF4">
    <property type="entry name" value="HOMEOBOX PROTEIN DBX2"/>
    <property type="match status" value="1"/>
</dbReference>
<comment type="subcellular location">
    <subcellularLocation>
        <location evidence="7 8">Nucleus</location>
    </subcellularLocation>
</comment>
<dbReference type="SMART" id="SM00389">
    <property type="entry name" value="HOX"/>
    <property type="match status" value="1"/>
</dbReference>
<dbReference type="InterPro" id="IPR001356">
    <property type="entry name" value="HD"/>
</dbReference>
<feature type="region of interest" description="Disordered" evidence="9">
    <location>
        <begin position="252"/>
        <end position="292"/>
    </location>
</feature>
<dbReference type="PROSITE" id="PS50071">
    <property type="entry name" value="HOMEOBOX_2"/>
    <property type="match status" value="1"/>
</dbReference>
<evidence type="ECO:0000256" key="9">
    <source>
        <dbReference type="SAM" id="MobiDB-lite"/>
    </source>
</evidence>
<dbReference type="PROSITE" id="PS00027">
    <property type="entry name" value="HOMEOBOX_1"/>
    <property type="match status" value="1"/>
</dbReference>
<reference evidence="12" key="1">
    <citation type="submission" date="2025-08" db="UniProtKB">
        <authorList>
            <consortium name="RefSeq"/>
        </authorList>
    </citation>
    <scope>IDENTIFICATION</scope>
    <source>
        <tissue evidence="12">Blood</tissue>
    </source>
</reference>
<dbReference type="Pfam" id="PF00046">
    <property type="entry name" value="Homeodomain"/>
    <property type="match status" value="1"/>
</dbReference>
<evidence type="ECO:0000259" key="10">
    <source>
        <dbReference type="PROSITE" id="PS50071"/>
    </source>
</evidence>
<dbReference type="AlphaFoldDB" id="A0AA97JR30"/>
<keyword evidence="1 7" id="KW-0238">DNA-binding</keyword>
<dbReference type="GeneID" id="129335336"/>
<evidence type="ECO:0000256" key="4">
    <source>
        <dbReference type="ARBA" id="ARBA00038504"/>
    </source>
</evidence>
<evidence type="ECO:0000256" key="3">
    <source>
        <dbReference type="ARBA" id="ARBA00023242"/>
    </source>
</evidence>
<evidence type="ECO:0000313" key="12">
    <source>
        <dbReference type="RefSeq" id="XP_054843745.1"/>
    </source>
</evidence>
<dbReference type="CTD" id="440097"/>
<organism evidence="11 12">
    <name type="scientific">Eublepharis macularius</name>
    <name type="common">Leopard gecko</name>
    <name type="synonym">Cyrtodactylus macularius</name>
    <dbReference type="NCBI Taxonomy" id="481883"/>
    <lineage>
        <taxon>Eukaryota</taxon>
        <taxon>Metazoa</taxon>
        <taxon>Chordata</taxon>
        <taxon>Craniata</taxon>
        <taxon>Vertebrata</taxon>
        <taxon>Euteleostomi</taxon>
        <taxon>Lepidosauria</taxon>
        <taxon>Squamata</taxon>
        <taxon>Bifurcata</taxon>
        <taxon>Gekkota</taxon>
        <taxon>Eublepharidae</taxon>
        <taxon>Eublepharinae</taxon>
        <taxon>Eublepharis</taxon>
    </lineage>
</organism>
<evidence type="ECO:0000256" key="5">
    <source>
        <dbReference type="ARBA" id="ARBA00072002"/>
    </source>
</evidence>
<keyword evidence="2 7" id="KW-0371">Homeobox</keyword>
<dbReference type="InterPro" id="IPR020479">
    <property type="entry name" value="HD_metazoa"/>
</dbReference>
<dbReference type="InterPro" id="IPR000047">
    <property type="entry name" value="HTH_motif"/>
</dbReference>
<name>A0AA97JR30_EUBMA</name>
<feature type="compositionally biased region" description="Low complexity" evidence="9">
    <location>
        <begin position="272"/>
        <end position="286"/>
    </location>
</feature>
<feature type="DNA-binding region" description="Homeobox" evidence="7">
    <location>
        <begin position="155"/>
        <end position="214"/>
    </location>
</feature>
<dbReference type="GO" id="GO:0003677">
    <property type="term" value="F:DNA binding"/>
    <property type="evidence" value="ECO:0007669"/>
    <property type="project" value="UniProtKB-UniRule"/>
</dbReference>
<dbReference type="KEGG" id="emc:129335336"/>
<sequence length="304" mass="33438">MLPGALAWHCGTSATLLSLPATPGFGNLGKSFLIENLLRAGGAQQQALHSLPATPVPLKLCPAEQASLPGGAFPSRCWPFLALNSSAADGRTPADREGSFHAAAAALPKHFFLQSPLVYSACCGGSCQHPASPTAFPRQENVLPLLTQDSRSRRGILRRAVFSEDQRKALEKMFQKQKYISKTDRKKLALSLGLKESQVKIWFQNRRMKWRNSKEKEVLSSRALPEEGLQEAYLSKSSLNFIPPPCPAWQISPQQTSPTWQNLPEHPERLSSRSSLQSSPRANSSSGTLYFYQEPETIEEAIIS</sequence>
<gene>
    <name evidence="12" type="primary">DBX2</name>
</gene>
<dbReference type="GO" id="GO:0005634">
    <property type="term" value="C:nucleus"/>
    <property type="evidence" value="ECO:0007669"/>
    <property type="project" value="UniProtKB-SubCell"/>
</dbReference>